<comment type="caution">
    <text evidence="1">The sequence shown here is derived from an EMBL/GenBank/DDBJ whole genome shotgun (WGS) entry which is preliminary data.</text>
</comment>
<dbReference type="AlphaFoldDB" id="D2Z2D9"/>
<dbReference type="Proteomes" id="UP000006427">
    <property type="component" value="Unassembled WGS sequence"/>
</dbReference>
<reference evidence="1 2" key="1">
    <citation type="journal article" date="2010" name="Stand. Genomic Sci.">
        <title>Permanent draft genome sequence of Dethiosulfovibrio peptidovorans type strain (SEBR 4207).</title>
        <authorList>
            <person name="Labutti K."/>
            <person name="Mayilraj S."/>
            <person name="Clum A."/>
            <person name="Lucas S."/>
            <person name="Glavina Del Rio T."/>
            <person name="Nolan M."/>
            <person name="Tice H."/>
            <person name="Cheng J.F."/>
            <person name="Pitluck S."/>
            <person name="Liolios K."/>
            <person name="Ivanova N."/>
            <person name="Mavromatis K."/>
            <person name="Mikhailova N."/>
            <person name="Pati A."/>
            <person name="Goodwin L."/>
            <person name="Chen A."/>
            <person name="Palaniappan K."/>
            <person name="Land M."/>
            <person name="Hauser L."/>
            <person name="Chang Y.J."/>
            <person name="Jeffries C.D."/>
            <person name="Rohde M."/>
            <person name="Spring S."/>
            <person name="Goker M."/>
            <person name="Woyke T."/>
            <person name="Bristow J."/>
            <person name="Eisen J.A."/>
            <person name="Markowitz V."/>
            <person name="Hugenholtz P."/>
            <person name="Kyrpides N.C."/>
            <person name="Klenk H.P."/>
            <person name="Lapidus A."/>
        </authorList>
    </citation>
    <scope>NUCLEOTIDE SEQUENCE [LARGE SCALE GENOMIC DNA]</scope>
    <source>
        <strain evidence="1 2">DSM 11002</strain>
    </source>
</reference>
<name>D2Z2D9_9BACT</name>
<accession>D2Z2D9</accession>
<gene>
    <name evidence="1" type="ORF">Dpep_0063</name>
</gene>
<proteinExistence type="predicted"/>
<evidence type="ECO:0000313" key="1">
    <source>
        <dbReference type="EMBL" id="EFC90095.1"/>
    </source>
</evidence>
<evidence type="ECO:0000313" key="2">
    <source>
        <dbReference type="Proteomes" id="UP000006427"/>
    </source>
</evidence>
<dbReference type="PaxDb" id="469381-Dpep_0063"/>
<sequence length="40" mass="4527">MESRNSRILGGIDRDEDGGKKDFLLSAVYCFNCFRKQIGS</sequence>
<keyword evidence="2" id="KW-1185">Reference proteome</keyword>
<organism evidence="1 2">
    <name type="scientific">Dethiosulfovibrio peptidovorans DSM 11002</name>
    <dbReference type="NCBI Taxonomy" id="469381"/>
    <lineage>
        <taxon>Bacteria</taxon>
        <taxon>Thermotogati</taxon>
        <taxon>Synergistota</taxon>
        <taxon>Synergistia</taxon>
        <taxon>Synergistales</taxon>
        <taxon>Dethiosulfovibrionaceae</taxon>
        <taxon>Dethiosulfovibrio</taxon>
    </lineage>
</organism>
<protein>
    <submittedName>
        <fullName evidence="1">Uncharacterized protein</fullName>
    </submittedName>
</protein>
<dbReference type="EMBL" id="ABTR02000001">
    <property type="protein sequence ID" value="EFC90095.1"/>
    <property type="molecule type" value="Genomic_DNA"/>
</dbReference>